<proteinExistence type="predicted"/>
<comment type="caution">
    <text evidence="1">The sequence shown here is derived from an EMBL/GenBank/DDBJ whole genome shotgun (WGS) entry which is preliminary data.</text>
</comment>
<accession>A0AAU9IIV8</accession>
<dbReference type="EMBL" id="CAJZBQ010000013">
    <property type="protein sequence ID" value="CAG9315439.1"/>
    <property type="molecule type" value="Genomic_DNA"/>
</dbReference>
<name>A0AAU9IIV8_9CILI</name>
<organism evidence="1 2">
    <name type="scientific">Blepharisma stoltei</name>
    <dbReference type="NCBI Taxonomy" id="1481888"/>
    <lineage>
        <taxon>Eukaryota</taxon>
        <taxon>Sar</taxon>
        <taxon>Alveolata</taxon>
        <taxon>Ciliophora</taxon>
        <taxon>Postciliodesmatophora</taxon>
        <taxon>Heterotrichea</taxon>
        <taxon>Heterotrichida</taxon>
        <taxon>Blepharismidae</taxon>
        <taxon>Blepharisma</taxon>
    </lineage>
</organism>
<sequence length="212" mass="24995">MENYPELVEWFFDATNRPICSTVFTDFQCQNPYCQFSHEAPAFSIYVTLTKSQWMNQEYLYRYLTSPAIFQEQPELPQEAYEFGYQDIKDDVEEEKEAKIQHEVEDDIDQIDYLIKEMMNFEAGPEAHEESMMCPFLKETGNCLIRAICPYMHSSDEDLQKEIERRQQWYPASMGCECCKGYIFDCIKEDCKKAGECQMCNRETQPAEVPIS</sequence>
<evidence type="ECO:0000313" key="1">
    <source>
        <dbReference type="EMBL" id="CAG9315439.1"/>
    </source>
</evidence>
<evidence type="ECO:0008006" key="3">
    <source>
        <dbReference type="Google" id="ProtNLM"/>
    </source>
</evidence>
<dbReference type="Proteomes" id="UP001162131">
    <property type="component" value="Unassembled WGS sequence"/>
</dbReference>
<gene>
    <name evidence="1" type="ORF">BSTOLATCC_MIC13209</name>
</gene>
<protein>
    <recommendedName>
        <fullName evidence="3">C3H1-type domain-containing protein</fullName>
    </recommendedName>
</protein>
<keyword evidence="2" id="KW-1185">Reference proteome</keyword>
<dbReference type="AlphaFoldDB" id="A0AAU9IIV8"/>
<reference evidence="1" key="1">
    <citation type="submission" date="2021-09" db="EMBL/GenBank/DDBJ databases">
        <authorList>
            <consortium name="AG Swart"/>
            <person name="Singh M."/>
            <person name="Singh A."/>
            <person name="Seah K."/>
            <person name="Emmerich C."/>
        </authorList>
    </citation>
    <scope>NUCLEOTIDE SEQUENCE</scope>
    <source>
        <strain evidence="1">ATCC30299</strain>
    </source>
</reference>
<evidence type="ECO:0000313" key="2">
    <source>
        <dbReference type="Proteomes" id="UP001162131"/>
    </source>
</evidence>